<reference evidence="1" key="2">
    <citation type="submission" date="2018-05" db="EMBL/GenBank/DDBJ databases">
        <title>OmerRS3 (Oryza meridionalis Reference Sequence Version 3).</title>
        <authorList>
            <person name="Zhang J."/>
            <person name="Kudrna D."/>
            <person name="Lee S."/>
            <person name="Talag J."/>
            <person name="Welchert J."/>
            <person name="Wing R.A."/>
        </authorList>
    </citation>
    <scope>NUCLEOTIDE SEQUENCE [LARGE SCALE GENOMIC DNA]</scope>
    <source>
        <strain evidence="1">cv. OR44</strain>
    </source>
</reference>
<sequence length="86" mass="9753">MNENVFAFFSYLLDDGWMMDGCYCATSSSSLYHTATSFHDSIVDYCSPPGCPLHYQSQDTDRALYPYSKDPAKPPDGFLMWEAESK</sequence>
<accession>A0A0E0EW30</accession>
<name>A0A0E0EW30_9ORYZ</name>
<organism evidence="1">
    <name type="scientific">Oryza meridionalis</name>
    <dbReference type="NCBI Taxonomy" id="40149"/>
    <lineage>
        <taxon>Eukaryota</taxon>
        <taxon>Viridiplantae</taxon>
        <taxon>Streptophyta</taxon>
        <taxon>Embryophyta</taxon>
        <taxon>Tracheophyta</taxon>
        <taxon>Spermatophyta</taxon>
        <taxon>Magnoliopsida</taxon>
        <taxon>Liliopsida</taxon>
        <taxon>Poales</taxon>
        <taxon>Poaceae</taxon>
        <taxon>BOP clade</taxon>
        <taxon>Oryzoideae</taxon>
        <taxon>Oryzeae</taxon>
        <taxon>Oryzinae</taxon>
        <taxon>Oryza</taxon>
    </lineage>
</organism>
<dbReference type="EnsemblPlants" id="OMERI10G02770.1">
    <property type="protein sequence ID" value="OMERI10G02770.1"/>
    <property type="gene ID" value="OMERI10G02770"/>
</dbReference>
<dbReference type="Gramene" id="OMERI10G02770.1">
    <property type="protein sequence ID" value="OMERI10G02770.1"/>
    <property type="gene ID" value="OMERI10G02770"/>
</dbReference>
<dbReference type="AlphaFoldDB" id="A0A0E0EW30"/>
<keyword evidence="2" id="KW-1185">Reference proteome</keyword>
<evidence type="ECO:0000313" key="2">
    <source>
        <dbReference type="Proteomes" id="UP000008021"/>
    </source>
</evidence>
<protein>
    <submittedName>
        <fullName evidence="1">Uncharacterized protein</fullName>
    </submittedName>
</protein>
<proteinExistence type="predicted"/>
<dbReference type="HOGENOM" id="CLU_2501711_0_0_1"/>
<dbReference type="Proteomes" id="UP000008021">
    <property type="component" value="Chromosome 10"/>
</dbReference>
<evidence type="ECO:0000313" key="1">
    <source>
        <dbReference type="EnsemblPlants" id="OMERI10G02770.1"/>
    </source>
</evidence>
<reference evidence="1" key="1">
    <citation type="submission" date="2015-04" db="UniProtKB">
        <authorList>
            <consortium name="EnsemblPlants"/>
        </authorList>
    </citation>
    <scope>IDENTIFICATION</scope>
</reference>